<organism evidence="2 3">
    <name type="scientific">Knipowitschia caucasica</name>
    <name type="common">Caucasian dwarf goby</name>
    <name type="synonym">Pomatoschistus caucasicus</name>
    <dbReference type="NCBI Taxonomy" id="637954"/>
    <lineage>
        <taxon>Eukaryota</taxon>
        <taxon>Metazoa</taxon>
        <taxon>Chordata</taxon>
        <taxon>Craniata</taxon>
        <taxon>Vertebrata</taxon>
        <taxon>Euteleostomi</taxon>
        <taxon>Actinopterygii</taxon>
        <taxon>Neopterygii</taxon>
        <taxon>Teleostei</taxon>
        <taxon>Neoteleostei</taxon>
        <taxon>Acanthomorphata</taxon>
        <taxon>Gobiaria</taxon>
        <taxon>Gobiiformes</taxon>
        <taxon>Gobioidei</taxon>
        <taxon>Gobiidae</taxon>
        <taxon>Gobiinae</taxon>
        <taxon>Knipowitschia</taxon>
    </lineage>
</organism>
<gene>
    <name evidence="2" type="ORF">KC01_LOCUS26381</name>
</gene>
<feature type="compositionally biased region" description="Basic and acidic residues" evidence="1">
    <location>
        <begin position="236"/>
        <end position="249"/>
    </location>
</feature>
<dbReference type="EMBL" id="OZ035844">
    <property type="protein sequence ID" value="CAL1597907.1"/>
    <property type="molecule type" value="Genomic_DNA"/>
</dbReference>
<feature type="region of interest" description="Disordered" evidence="1">
    <location>
        <begin position="45"/>
        <end position="80"/>
    </location>
</feature>
<accession>A0AAV2LCK6</accession>
<evidence type="ECO:0000256" key="1">
    <source>
        <dbReference type="SAM" id="MobiDB-lite"/>
    </source>
</evidence>
<evidence type="ECO:0000313" key="2">
    <source>
        <dbReference type="EMBL" id="CAL1597907.1"/>
    </source>
</evidence>
<feature type="compositionally biased region" description="Low complexity" evidence="1">
    <location>
        <begin position="67"/>
        <end position="78"/>
    </location>
</feature>
<feature type="region of interest" description="Disordered" evidence="1">
    <location>
        <begin position="236"/>
        <end position="255"/>
    </location>
</feature>
<sequence length="277" mass="29207">MASSDGEAVLAVFPAHCDYSLNLSSSVQESDLGLLSGADAEELARWPPHTGHSRGHGSPARHPEINTHPPAATATAHAQSAEGWKEAYDTGVGLIVAAFVDPITRLDGVAAADRGSAHVFGVVWRLTTPQLQSAARAPRGTDCTHTCTHIHTPRHPTMSAVYGAMDARVQMLTLAASKLTETLPPPGLPSLRLASPLSAWGPHSLRSLSDLCTDAEVSLAGPSSAVMSSASLGDIGRGDKWRGESDKRVGVPPPPARVRHVFPDNHNCVQKALIKFR</sequence>
<protein>
    <submittedName>
        <fullName evidence="2">Uncharacterized protein</fullName>
    </submittedName>
</protein>
<proteinExistence type="predicted"/>
<name>A0AAV2LCK6_KNICA</name>
<dbReference type="Proteomes" id="UP001497482">
    <property type="component" value="Chromosome 22"/>
</dbReference>
<reference evidence="2 3" key="1">
    <citation type="submission" date="2024-04" db="EMBL/GenBank/DDBJ databases">
        <authorList>
            <person name="Waldvogel A.-M."/>
            <person name="Schoenle A."/>
        </authorList>
    </citation>
    <scope>NUCLEOTIDE SEQUENCE [LARGE SCALE GENOMIC DNA]</scope>
</reference>
<keyword evidence="3" id="KW-1185">Reference proteome</keyword>
<evidence type="ECO:0000313" key="3">
    <source>
        <dbReference type="Proteomes" id="UP001497482"/>
    </source>
</evidence>
<dbReference type="AlphaFoldDB" id="A0AAV2LCK6"/>